<evidence type="ECO:0000313" key="2">
    <source>
        <dbReference type="Proteomes" id="UP001153332"/>
    </source>
</evidence>
<sequence length="1210" mass="135034">MEITNFVISARSQALLYGDYTTYHRLLVKKLHTSRKKLNIVTKNRSKFTKRGPVTAEQIAENHEYIHLVLLTAERAWAHAMRLKAAHSADANGITGRTRSHIISRLDRGARTAEHLARILSDNPTTSASDTDILEARAYAAMVRGAAEFEGQNWEACMKSYATTRVIYSALMTSIRGDILKDLLTETVDPSIRYAAYQSKVPRTLAIPTIARKAFPSSDELLVNRINKLAPNLLKQSDSDADKGQADAPNAPHTITWRSREVKIEHATIALTIASTEAATARLAEKLKSSDVVLPKEMAAAYDEVLIASQDAADATKHAIDELKDEGVSQSDSRIQSLQITRTAVNYQMISWRIGRNRVLSGEYDGALLDSAPNTTRKSKKDASLQKVKIEPPGRRMARLKEKVVLYDATLQSLESIKELPGVAADNELLQQLDATAKYFHALKCLSIARSHSLLDQSSNALALTKYAYDQSVQSAAFFSNHSTSSSDSAILSIEIRQTDIQFLHNLLKGELQRCRAIVEIDHLREKAKLTASQIKIPLVDRLREYPAEGVDLENMVDYPPQMQPIPVKPLFFDVAWNYIDYPGKAPAETVEVEAETTPTPEPKKRGWFGSLRLLEVDNHGGSPRLNNSWRGGLWQSLGNLRMFSAKSRGQRTASLCPILTLLVFSWVMMLAGLGLGWRHYKVIYKPDLLGPDDNHGISRNLVVVSPGRLINRKELELDTGFTVSNQPQTREYVFNISQALAAPDGFQKPMIVANGQSPGPLIEANIGDTVRVHVNNLMSDWSTTIHWHGIDQRNTTWMDGVAGVSQCGIPPGRNFTYEFHIESQRGTFWWHAHSSVQYSDGLYGPIVVHDPDEMVPETEDEKIIFVGDVYHTYGSVLLSSYLNSTSEWVPFESGVEPLADNILLNGQNTYDCAVVSTTYPPQPSDERLSSSPTPKPRCTGGRLYTTRVRKGRRVRLRLINSSSFFSYWFSIDNHQLLIVELDGVEISPIAARGVYLNIGQRASIIITANRAAGNYYIRATLAKTCFLPYVPYTSAGLEGNQHAVKGILSYDDVSVDVAPIGIAGNTSNPYGVENNGVRNDTWEGCDDMPFDLPKPMREIPAYEVPEENKHYIEYMFRQAQDVNRIFINKTSYAPLPNNATLWKVIEQDFIPGKANSYNSWDFGLSQQVLLVSEANRGAQVVINSQDAMEHPWHLQLVNLLPWLFPYLPA</sequence>
<accession>A0ACC2JNC7</accession>
<organism evidence="1 2">
    <name type="scientific">Lasiodiplodia mahajangana</name>
    <dbReference type="NCBI Taxonomy" id="1108764"/>
    <lineage>
        <taxon>Eukaryota</taxon>
        <taxon>Fungi</taxon>
        <taxon>Dikarya</taxon>
        <taxon>Ascomycota</taxon>
        <taxon>Pezizomycotina</taxon>
        <taxon>Dothideomycetes</taxon>
        <taxon>Dothideomycetes incertae sedis</taxon>
        <taxon>Botryosphaeriales</taxon>
        <taxon>Botryosphaeriaceae</taxon>
        <taxon>Lasiodiplodia</taxon>
    </lineage>
</organism>
<protein>
    <submittedName>
        <fullName evidence="1">Uncharacterized protein</fullName>
    </submittedName>
</protein>
<proteinExistence type="predicted"/>
<comment type="caution">
    <text evidence="1">The sequence shown here is derived from an EMBL/GenBank/DDBJ whole genome shotgun (WGS) entry which is preliminary data.</text>
</comment>
<evidence type="ECO:0000313" key="1">
    <source>
        <dbReference type="EMBL" id="KAJ8128837.1"/>
    </source>
</evidence>
<dbReference type="Proteomes" id="UP001153332">
    <property type="component" value="Unassembled WGS sequence"/>
</dbReference>
<name>A0ACC2JNC7_9PEZI</name>
<reference evidence="1" key="1">
    <citation type="submission" date="2022-12" db="EMBL/GenBank/DDBJ databases">
        <title>Genome Sequence of Lasiodiplodia mahajangana.</title>
        <authorList>
            <person name="Buettner E."/>
        </authorList>
    </citation>
    <scope>NUCLEOTIDE SEQUENCE</scope>
    <source>
        <strain evidence="1">VT137</strain>
    </source>
</reference>
<keyword evidence="2" id="KW-1185">Reference proteome</keyword>
<dbReference type="EMBL" id="JAPUUL010000945">
    <property type="protein sequence ID" value="KAJ8128837.1"/>
    <property type="molecule type" value="Genomic_DNA"/>
</dbReference>
<gene>
    <name evidence="1" type="ORF">O1611_g4796</name>
</gene>